<dbReference type="GO" id="GO:0015074">
    <property type="term" value="P:DNA integration"/>
    <property type="evidence" value="ECO:0007669"/>
    <property type="project" value="InterPro"/>
</dbReference>
<accession>A0A2G8IAC9</accession>
<evidence type="ECO:0000256" key="3">
    <source>
        <dbReference type="ARBA" id="ARBA00023172"/>
    </source>
</evidence>
<dbReference type="InterPro" id="IPR050090">
    <property type="entry name" value="Tyrosine_recombinase_XerCD"/>
</dbReference>
<keyword evidence="2" id="KW-0238">DNA-binding</keyword>
<dbReference type="RefSeq" id="WP_099835563.1">
    <property type="nucleotide sequence ID" value="NZ_PEKN01000001.1"/>
</dbReference>
<evidence type="ECO:0000313" key="6">
    <source>
        <dbReference type="Proteomes" id="UP000230046"/>
    </source>
</evidence>
<sequence length="502" mass="58352">MPKKKFMFTESADLANFNYKGVYVSLTIDTRKWVVTKRDDAGRPAEHDQSQLLPIVLRVTKESKRLYLPVGEKSTWSEWLEMCKHEQSTRVRADSEKRSSLKKHIANIKPLVYELVDAGTFSLSRMKDRYNGIVEENVTIYSIWDEIIQAKRDNDKAGTARCNKDIRNRFTRIMGKNVTFNDIDHEFVMKWVDKMKKAGLKITTIGISLRTFRAIVNVCIDRKLIKGDTKEMFKDTGYNLMESRKENFLDVATWRKLYDFWEKGEAKDENGKECFIPKEKNAIFRDLGLLLFMYLGDGQNLADTLRLEYDGWYFSTHGKQLRFLRHKTKDRNRDASEVIFPVTPEIQKILDRYANEPKLGERVFPIMSKFLSADKETWVIQRYNKSIRKQMAKVAKLLDMEQKPTSTWARHSFATNLNSTGIVPDRYISDSMGHSSSGDITSKYIGAYPLKKMLEYNAYLLNEIKEGDNKEMNATDKKGELLELLKNMSEEERAALMAEASK</sequence>
<feature type="domain" description="Tyr recombinase" evidence="4">
    <location>
        <begin position="244"/>
        <end position="457"/>
    </location>
</feature>
<gene>
    <name evidence="5" type="ORF">CTI18_03565</name>
</gene>
<dbReference type="PROSITE" id="PS51898">
    <property type="entry name" value="TYR_RECOMBINASE"/>
    <property type="match status" value="1"/>
</dbReference>
<protein>
    <submittedName>
        <fullName evidence="5">Recombinase</fullName>
    </submittedName>
</protein>
<dbReference type="EMBL" id="PEKN01000001">
    <property type="protein sequence ID" value="PIK20472.1"/>
    <property type="molecule type" value="Genomic_DNA"/>
</dbReference>
<evidence type="ECO:0000256" key="1">
    <source>
        <dbReference type="ARBA" id="ARBA00008857"/>
    </source>
</evidence>
<keyword evidence="3" id="KW-0233">DNA recombination</keyword>
<dbReference type="Gene3D" id="1.10.150.130">
    <property type="match status" value="1"/>
</dbReference>
<reference evidence="5 6" key="1">
    <citation type="submission" date="2017-11" db="EMBL/GenBank/DDBJ databases">
        <title>Genome sequencing of Prevotella intermedia KCOM 1653.</title>
        <authorList>
            <person name="Kook J.-K."/>
            <person name="Park S.-N."/>
            <person name="Lim Y.K."/>
        </authorList>
    </citation>
    <scope>NUCLEOTIDE SEQUENCE [LARGE SCALE GENOMIC DNA]</scope>
    <source>
        <strain evidence="5 6">KCOM 1653</strain>
    </source>
</reference>
<dbReference type="PANTHER" id="PTHR30349">
    <property type="entry name" value="PHAGE INTEGRASE-RELATED"/>
    <property type="match status" value="1"/>
</dbReference>
<dbReference type="InterPro" id="IPR013762">
    <property type="entry name" value="Integrase-like_cat_sf"/>
</dbReference>
<dbReference type="SUPFAM" id="SSF56349">
    <property type="entry name" value="DNA breaking-rejoining enzymes"/>
    <property type="match status" value="1"/>
</dbReference>
<comment type="caution">
    <text evidence="5">The sequence shown here is derived from an EMBL/GenBank/DDBJ whole genome shotgun (WGS) entry which is preliminary data.</text>
</comment>
<dbReference type="InterPro" id="IPR002104">
    <property type="entry name" value="Integrase_catalytic"/>
</dbReference>
<evidence type="ECO:0000313" key="5">
    <source>
        <dbReference type="EMBL" id="PIK20472.1"/>
    </source>
</evidence>
<proteinExistence type="inferred from homology"/>
<dbReference type="GO" id="GO:0003677">
    <property type="term" value="F:DNA binding"/>
    <property type="evidence" value="ECO:0007669"/>
    <property type="project" value="UniProtKB-KW"/>
</dbReference>
<dbReference type="Gene3D" id="1.10.443.10">
    <property type="entry name" value="Intergrase catalytic core"/>
    <property type="match status" value="1"/>
</dbReference>
<dbReference type="InterPro" id="IPR025269">
    <property type="entry name" value="SAM-like_dom"/>
</dbReference>
<evidence type="ECO:0000259" key="4">
    <source>
        <dbReference type="PROSITE" id="PS51898"/>
    </source>
</evidence>
<dbReference type="Pfam" id="PF13102">
    <property type="entry name" value="Phage_int_SAM_5"/>
    <property type="match status" value="1"/>
</dbReference>
<evidence type="ECO:0000256" key="2">
    <source>
        <dbReference type="ARBA" id="ARBA00023125"/>
    </source>
</evidence>
<dbReference type="InterPro" id="IPR011010">
    <property type="entry name" value="DNA_brk_join_enz"/>
</dbReference>
<organism evidence="5 6">
    <name type="scientific">Prevotella intermedia</name>
    <dbReference type="NCBI Taxonomy" id="28131"/>
    <lineage>
        <taxon>Bacteria</taxon>
        <taxon>Pseudomonadati</taxon>
        <taxon>Bacteroidota</taxon>
        <taxon>Bacteroidia</taxon>
        <taxon>Bacteroidales</taxon>
        <taxon>Prevotellaceae</taxon>
        <taxon>Prevotella</taxon>
    </lineage>
</organism>
<name>A0A2G8IAC9_PREIN</name>
<dbReference type="InterPro" id="IPR010998">
    <property type="entry name" value="Integrase_recombinase_N"/>
</dbReference>
<dbReference type="PANTHER" id="PTHR30349:SF64">
    <property type="entry name" value="PROPHAGE INTEGRASE INTD-RELATED"/>
    <property type="match status" value="1"/>
</dbReference>
<dbReference type="GO" id="GO:0006310">
    <property type="term" value="P:DNA recombination"/>
    <property type="evidence" value="ECO:0007669"/>
    <property type="project" value="UniProtKB-KW"/>
</dbReference>
<dbReference type="AlphaFoldDB" id="A0A2G8IAC9"/>
<comment type="similarity">
    <text evidence="1">Belongs to the 'phage' integrase family.</text>
</comment>
<dbReference type="Proteomes" id="UP000230046">
    <property type="component" value="Unassembled WGS sequence"/>
</dbReference>